<dbReference type="GO" id="GO:0003700">
    <property type="term" value="F:DNA-binding transcription factor activity"/>
    <property type="evidence" value="ECO:0007669"/>
    <property type="project" value="TreeGrafter"/>
</dbReference>
<dbReference type="Pfam" id="PF00440">
    <property type="entry name" value="TetR_N"/>
    <property type="match status" value="1"/>
</dbReference>
<protein>
    <submittedName>
        <fullName evidence="6">Regulatory protein, tetR family</fullName>
    </submittedName>
</protein>
<organism evidence="6 7">
    <name type="scientific">Actinoplanes derwentensis</name>
    <dbReference type="NCBI Taxonomy" id="113562"/>
    <lineage>
        <taxon>Bacteria</taxon>
        <taxon>Bacillati</taxon>
        <taxon>Actinomycetota</taxon>
        <taxon>Actinomycetes</taxon>
        <taxon>Micromonosporales</taxon>
        <taxon>Micromonosporaceae</taxon>
        <taxon>Actinoplanes</taxon>
    </lineage>
</organism>
<evidence type="ECO:0000256" key="3">
    <source>
        <dbReference type="ARBA" id="ARBA00023163"/>
    </source>
</evidence>
<dbReference type="InterPro" id="IPR009057">
    <property type="entry name" value="Homeodomain-like_sf"/>
</dbReference>
<evidence type="ECO:0000256" key="1">
    <source>
        <dbReference type="ARBA" id="ARBA00023015"/>
    </source>
</evidence>
<keyword evidence="2 4" id="KW-0238">DNA-binding</keyword>
<dbReference type="Gene3D" id="1.10.357.10">
    <property type="entry name" value="Tetracycline Repressor, domain 2"/>
    <property type="match status" value="1"/>
</dbReference>
<dbReference type="OrthoDB" id="3403733at2"/>
<dbReference type="EMBL" id="LT629758">
    <property type="protein sequence ID" value="SDT71850.1"/>
    <property type="molecule type" value="Genomic_DNA"/>
</dbReference>
<accession>A0A1H2CMW3</accession>
<dbReference type="PROSITE" id="PS01081">
    <property type="entry name" value="HTH_TETR_1"/>
    <property type="match status" value="1"/>
</dbReference>
<reference evidence="6 7" key="1">
    <citation type="submission" date="2016-10" db="EMBL/GenBank/DDBJ databases">
        <authorList>
            <person name="de Groot N.N."/>
        </authorList>
    </citation>
    <scope>NUCLEOTIDE SEQUENCE [LARGE SCALE GENOMIC DNA]</scope>
    <source>
        <strain evidence="6 7">DSM 43941</strain>
    </source>
</reference>
<evidence type="ECO:0000256" key="2">
    <source>
        <dbReference type="ARBA" id="ARBA00023125"/>
    </source>
</evidence>
<evidence type="ECO:0000256" key="4">
    <source>
        <dbReference type="PROSITE-ProRule" id="PRU00335"/>
    </source>
</evidence>
<dbReference type="PRINTS" id="PR00455">
    <property type="entry name" value="HTHTETR"/>
</dbReference>
<dbReference type="InterPro" id="IPR050109">
    <property type="entry name" value="HTH-type_TetR-like_transc_reg"/>
</dbReference>
<dbReference type="PANTHER" id="PTHR30055">
    <property type="entry name" value="HTH-TYPE TRANSCRIPTIONAL REGULATOR RUTR"/>
    <property type="match status" value="1"/>
</dbReference>
<feature type="DNA-binding region" description="H-T-H motif" evidence="4">
    <location>
        <begin position="30"/>
        <end position="49"/>
    </location>
</feature>
<keyword evidence="1" id="KW-0805">Transcription regulation</keyword>
<dbReference type="PANTHER" id="PTHR30055:SF234">
    <property type="entry name" value="HTH-TYPE TRANSCRIPTIONAL REGULATOR BETI"/>
    <property type="match status" value="1"/>
</dbReference>
<keyword evidence="7" id="KW-1185">Reference proteome</keyword>
<dbReference type="InterPro" id="IPR001647">
    <property type="entry name" value="HTH_TetR"/>
</dbReference>
<dbReference type="Proteomes" id="UP000198688">
    <property type="component" value="Chromosome I"/>
</dbReference>
<name>A0A1H2CMW3_9ACTN</name>
<dbReference type="InterPro" id="IPR023772">
    <property type="entry name" value="DNA-bd_HTH_TetR-type_CS"/>
</dbReference>
<dbReference type="SUPFAM" id="SSF46689">
    <property type="entry name" value="Homeodomain-like"/>
    <property type="match status" value="1"/>
</dbReference>
<proteinExistence type="predicted"/>
<dbReference type="PROSITE" id="PS50977">
    <property type="entry name" value="HTH_TETR_2"/>
    <property type="match status" value="1"/>
</dbReference>
<feature type="domain" description="HTH tetR-type" evidence="5">
    <location>
        <begin position="7"/>
        <end position="67"/>
    </location>
</feature>
<gene>
    <name evidence="6" type="ORF">SAMN04489716_6268</name>
</gene>
<evidence type="ECO:0000313" key="7">
    <source>
        <dbReference type="Proteomes" id="UP000198688"/>
    </source>
</evidence>
<evidence type="ECO:0000259" key="5">
    <source>
        <dbReference type="PROSITE" id="PS50977"/>
    </source>
</evidence>
<keyword evidence="3" id="KW-0804">Transcription</keyword>
<dbReference type="RefSeq" id="WP_092549126.1">
    <property type="nucleotide sequence ID" value="NZ_BOMJ01000029.1"/>
</dbReference>
<dbReference type="STRING" id="113562.SAMN04489716_6268"/>
<dbReference type="AlphaFoldDB" id="A0A1H2CMW3"/>
<dbReference type="GO" id="GO:0000976">
    <property type="term" value="F:transcription cis-regulatory region binding"/>
    <property type="evidence" value="ECO:0007669"/>
    <property type="project" value="TreeGrafter"/>
</dbReference>
<evidence type="ECO:0000313" key="6">
    <source>
        <dbReference type="EMBL" id="SDT71850.1"/>
    </source>
</evidence>
<sequence length="215" mass="23438">MSSDSDLTARARIRDAAIALFTERGVAAATIRDIAQAAGVSSGLLRHHFGSKEGLRDACDEWAFSQIAQMQIRFSENQAVGALMPEALAFQHYLVRSLMDGSARGSAMFTMAVEHGERWVAGTDLQTSDRRAFAAVLGAMKLGMFVMRDQLTAVLGEDVGEPSGYLRMIRASVEVFSQPLLTPEQADRTLKELDQLGETLNGEKGPWQMPSMPTD</sequence>